<dbReference type="Proteomes" id="UP000642107">
    <property type="component" value="Unassembled WGS sequence"/>
</dbReference>
<keyword evidence="3" id="KW-1185">Reference proteome</keyword>
<evidence type="ECO:0000313" key="2">
    <source>
        <dbReference type="EMBL" id="MBD9698974.1"/>
    </source>
</evidence>
<gene>
    <name evidence="2" type="ORF">IGS67_05620</name>
</gene>
<dbReference type="RefSeq" id="WP_192278669.1">
    <property type="nucleotide sequence ID" value="NZ_JACZDF010000002.1"/>
</dbReference>
<accession>A0ABR9DPC6</accession>
<name>A0ABR9DPC6_9MICO</name>
<evidence type="ECO:0000313" key="3">
    <source>
        <dbReference type="Proteomes" id="UP000642107"/>
    </source>
</evidence>
<dbReference type="EMBL" id="JACZDF010000002">
    <property type="protein sequence ID" value="MBD9698974.1"/>
    <property type="molecule type" value="Genomic_DNA"/>
</dbReference>
<comment type="caution">
    <text evidence="2">The sequence shown here is derived from an EMBL/GenBank/DDBJ whole genome shotgun (WGS) entry which is preliminary data.</text>
</comment>
<dbReference type="Pfam" id="PF20060">
    <property type="entry name" value="DUF6459"/>
    <property type="match status" value="1"/>
</dbReference>
<feature type="compositionally biased region" description="Low complexity" evidence="1">
    <location>
        <begin position="25"/>
        <end position="34"/>
    </location>
</feature>
<feature type="region of interest" description="Disordered" evidence="1">
    <location>
        <begin position="1"/>
        <end position="70"/>
    </location>
</feature>
<protein>
    <submittedName>
        <fullName evidence="2">Energy transducer TonB</fullName>
    </submittedName>
</protein>
<organism evidence="2 3">
    <name type="scientific">Flavimobilis rhizosphaerae</name>
    <dbReference type="NCBI Taxonomy" id="2775421"/>
    <lineage>
        <taxon>Bacteria</taxon>
        <taxon>Bacillati</taxon>
        <taxon>Actinomycetota</taxon>
        <taxon>Actinomycetes</taxon>
        <taxon>Micrococcales</taxon>
        <taxon>Jonesiaceae</taxon>
        <taxon>Flavimobilis</taxon>
    </lineage>
</organism>
<dbReference type="InterPro" id="IPR045596">
    <property type="entry name" value="DUF6459"/>
</dbReference>
<reference evidence="2 3" key="1">
    <citation type="submission" date="2020-09" db="EMBL/GenBank/DDBJ databases">
        <title>Flavimobilis rhizosphaerae sp. nov., isolated from rhizosphere soil of Spartina alterniflora.</title>
        <authorList>
            <person name="Hanqin C."/>
        </authorList>
    </citation>
    <scope>NUCLEOTIDE SEQUENCE [LARGE SCALE GENOMIC DNA]</scope>
    <source>
        <strain evidence="2 3">GY 10621</strain>
    </source>
</reference>
<sequence>MTTMLSPARHARPHVAHVDPSPRGRSTATARTSTPHAEPLSATATPRERTPSALREAVPAHVPGRDAGRPGDPTALACAIAQAVVEALRGVRPLAQLTRWLAPEIYAVVTRRCEVTLAAGPYPTRPARVRRARLHRVDDRTAEATVVVEDLDRVRAAALRLEHVRGAWRVTALVLG</sequence>
<proteinExistence type="predicted"/>
<evidence type="ECO:0000256" key="1">
    <source>
        <dbReference type="SAM" id="MobiDB-lite"/>
    </source>
</evidence>